<gene>
    <name evidence="2" type="ORF">N0F65_012190</name>
</gene>
<evidence type="ECO:0000256" key="1">
    <source>
        <dbReference type="SAM" id="MobiDB-lite"/>
    </source>
</evidence>
<comment type="caution">
    <text evidence="2">The sequence shown here is derived from an EMBL/GenBank/DDBJ whole genome shotgun (WGS) entry which is preliminary data.</text>
</comment>
<dbReference type="AlphaFoldDB" id="A0AAV2ZHP0"/>
<dbReference type="EMBL" id="DAKRPA010000006">
    <property type="protein sequence ID" value="DBA04607.1"/>
    <property type="molecule type" value="Genomic_DNA"/>
</dbReference>
<feature type="compositionally biased region" description="Low complexity" evidence="1">
    <location>
        <begin position="163"/>
        <end position="176"/>
    </location>
</feature>
<reference evidence="2" key="2">
    <citation type="journal article" date="2023" name="Microbiol Resour">
        <title>Decontamination and Annotation of the Draft Genome Sequence of the Oomycete Lagenidium giganteum ARSEF 373.</title>
        <authorList>
            <person name="Morgan W.R."/>
            <person name="Tartar A."/>
        </authorList>
    </citation>
    <scope>NUCLEOTIDE SEQUENCE</scope>
    <source>
        <strain evidence="2">ARSEF 373</strain>
    </source>
</reference>
<dbReference type="Proteomes" id="UP001146120">
    <property type="component" value="Unassembled WGS sequence"/>
</dbReference>
<feature type="region of interest" description="Disordered" evidence="1">
    <location>
        <begin position="149"/>
        <end position="189"/>
    </location>
</feature>
<accession>A0AAV2ZHP0</accession>
<sequence>MTTHQAMLKCPWQWREPFLDEKRASRKRKVGDGGFYDPVDPSFVDHLLPGYAKKFCPDPLESDERESIEREIERLTKKKQDDEADDTMLFYDALFMKADDPFALTAVDDEPVSVGSPSRENMALVDSILQMSKTVEKLESAVDAYSDLESLSSSDDDTPSPKKPAATAPVTTVASVEQTDDRFGHHQPPFERSSLLELLSDNLQDNIFASEEGSDLLNFSTSTTAVSSTSANSRERRSSV</sequence>
<evidence type="ECO:0000313" key="2">
    <source>
        <dbReference type="EMBL" id="DBA04607.1"/>
    </source>
</evidence>
<protein>
    <submittedName>
        <fullName evidence="2">Uncharacterized protein</fullName>
    </submittedName>
</protein>
<reference evidence="2" key="1">
    <citation type="submission" date="2022-11" db="EMBL/GenBank/DDBJ databases">
        <authorList>
            <person name="Morgan W.R."/>
            <person name="Tartar A."/>
        </authorList>
    </citation>
    <scope>NUCLEOTIDE SEQUENCE</scope>
    <source>
        <strain evidence="2">ARSEF 373</strain>
    </source>
</reference>
<proteinExistence type="predicted"/>
<name>A0AAV2ZHP0_9STRA</name>
<organism evidence="2 3">
    <name type="scientific">Lagenidium giganteum</name>
    <dbReference type="NCBI Taxonomy" id="4803"/>
    <lineage>
        <taxon>Eukaryota</taxon>
        <taxon>Sar</taxon>
        <taxon>Stramenopiles</taxon>
        <taxon>Oomycota</taxon>
        <taxon>Peronosporomycetes</taxon>
        <taxon>Pythiales</taxon>
        <taxon>Pythiaceae</taxon>
    </lineage>
</organism>
<evidence type="ECO:0000313" key="3">
    <source>
        <dbReference type="Proteomes" id="UP001146120"/>
    </source>
</evidence>
<keyword evidence="3" id="KW-1185">Reference proteome</keyword>